<dbReference type="AlphaFoldDB" id="A0A840NQ95"/>
<proteinExistence type="predicted"/>
<dbReference type="Gene3D" id="3.30.420.40">
    <property type="match status" value="2"/>
</dbReference>
<feature type="domain" description="ATPase BadF/BadG/BcrA/BcrD type" evidence="1">
    <location>
        <begin position="6"/>
        <end position="298"/>
    </location>
</feature>
<keyword evidence="2" id="KW-0418">Kinase</keyword>
<accession>A0A840NQ95</accession>
<evidence type="ECO:0000313" key="3">
    <source>
        <dbReference type="Proteomes" id="UP000580474"/>
    </source>
</evidence>
<protein>
    <submittedName>
        <fullName evidence="2">N-acetylglucosamine kinase-like BadF-type ATPase</fullName>
    </submittedName>
</protein>
<dbReference type="Pfam" id="PF01869">
    <property type="entry name" value="BcrAD_BadFG"/>
    <property type="match status" value="1"/>
</dbReference>
<sequence>MRDLVLGLDIGGTSSRAQVGDLSGRLVGSGDAGGGNPNSHPPEDAVAQVTAAARAALGDLDGSAVGSAVLGMAGVSAMTDPRVAGLFEQGWNSLGLHCPVRIVSDCEVAFAAGTAAGAGTVLIAGTGAIAARIEGHREVASAGGHGWLLGDEGSAFWLGREAVRHALRTLDTGTAPEGLARAVLVTALDGEPGDEPVRVRKQLITAVNGAPPIRLAELAPLVTAACADGNPAGADIVGRAAVELAGTAVRAGGSGPVVLAGGLTAEGNPVGTALRAELGARLPGTPLHLAGPGAAGAAWLAALDLTPDAPRYPGI</sequence>
<organism evidence="2 3">
    <name type="scientific">Saccharopolyspora gloriosae</name>
    <dbReference type="NCBI Taxonomy" id="455344"/>
    <lineage>
        <taxon>Bacteria</taxon>
        <taxon>Bacillati</taxon>
        <taxon>Actinomycetota</taxon>
        <taxon>Actinomycetes</taxon>
        <taxon>Pseudonocardiales</taxon>
        <taxon>Pseudonocardiaceae</taxon>
        <taxon>Saccharopolyspora</taxon>
    </lineage>
</organism>
<dbReference type="InterPro" id="IPR002731">
    <property type="entry name" value="ATPase_BadF"/>
</dbReference>
<evidence type="ECO:0000313" key="2">
    <source>
        <dbReference type="EMBL" id="MBB5072213.1"/>
    </source>
</evidence>
<reference evidence="2 3" key="1">
    <citation type="submission" date="2020-08" db="EMBL/GenBank/DDBJ databases">
        <title>Sequencing the genomes of 1000 actinobacteria strains.</title>
        <authorList>
            <person name="Klenk H.-P."/>
        </authorList>
    </citation>
    <scope>NUCLEOTIDE SEQUENCE [LARGE SCALE GENOMIC DNA]</scope>
    <source>
        <strain evidence="2 3">DSM 45582</strain>
    </source>
</reference>
<dbReference type="PANTHER" id="PTHR43190">
    <property type="entry name" value="N-ACETYL-D-GLUCOSAMINE KINASE"/>
    <property type="match status" value="1"/>
</dbReference>
<name>A0A840NQ95_9PSEU</name>
<comment type="caution">
    <text evidence="2">The sequence shown here is derived from an EMBL/GenBank/DDBJ whole genome shotgun (WGS) entry which is preliminary data.</text>
</comment>
<dbReference type="EMBL" id="JACHIV010000001">
    <property type="protein sequence ID" value="MBB5072213.1"/>
    <property type="molecule type" value="Genomic_DNA"/>
</dbReference>
<evidence type="ECO:0000259" key="1">
    <source>
        <dbReference type="Pfam" id="PF01869"/>
    </source>
</evidence>
<dbReference type="InterPro" id="IPR052519">
    <property type="entry name" value="Euk-type_GlcNAc_Kinase"/>
</dbReference>
<dbReference type="InterPro" id="IPR043129">
    <property type="entry name" value="ATPase_NBD"/>
</dbReference>
<gene>
    <name evidence="2" type="ORF">BJ969_005301</name>
</gene>
<dbReference type="SUPFAM" id="SSF53067">
    <property type="entry name" value="Actin-like ATPase domain"/>
    <property type="match status" value="2"/>
</dbReference>
<dbReference type="RefSeq" id="WP_246457101.1">
    <property type="nucleotide sequence ID" value="NZ_JACHIV010000001.1"/>
</dbReference>
<dbReference type="GO" id="GO:0016301">
    <property type="term" value="F:kinase activity"/>
    <property type="evidence" value="ECO:0007669"/>
    <property type="project" value="UniProtKB-KW"/>
</dbReference>
<keyword evidence="2" id="KW-0808">Transferase</keyword>
<dbReference type="Proteomes" id="UP000580474">
    <property type="component" value="Unassembled WGS sequence"/>
</dbReference>
<dbReference type="PANTHER" id="PTHR43190:SF3">
    <property type="entry name" value="N-ACETYL-D-GLUCOSAMINE KINASE"/>
    <property type="match status" value="1"/>
</dbReference>
<keyword evidence="3" id="KW-1185">Reference proteome</keyword>